<dbReference type="AlphaFoldDB" id="A0A0J7ZCF9"/>
<dbReference type="Proteomes" id="UP000037432">
    <property type="component" value="Unassembled WGS sequence"/>
</dbReference>
<accession>A0A0J7ZCF9</accession>
<organism evidence="1 2">
    <name type="scientific">Streptomyces viridochromogenes</name>
    <dbReference type="NCBI Taxonomy" id="1938"/>
    <lineage>
        <taxon>Bacteria</taxon>
        <taxon>Bacillati</taxon>
        <taxon>Actinomycetota</taxon>
        <taxon>Actinomycetes</taxon>
        <taxon>Kitasatosporales</taxon>
        <taxon>Streptomycetaceae</taxon>
        <taxon>Streptomyces</taxon>
    </lineage>
</organism>
<protein>
    <submittedName>
        <fullName evidence="1">Uncharacterized protein</fullName>
    </submittedName>
</protein>
<sequence length="82" mass="8737">MQCKTIFLSCGRVSRAVPMRNSFFGTSRAPGIETISYSLTSRTSMISMFSPSSIHSLSCLGVIVEPAAASWASSETTPQKAS</sequence>
<reference evidence="1 2" key="1">
    <citation type="submission" date="2015-06" db="EMBL/GenBank/DDBJ databases">
        <authorList>
            <person name="Ju K.-S."/>
            <person name="Doroghazi J.R."/>
            <person name="Metcalf W.W."/>
        </authorList>
    </citation>
    <scope>NUCLEOTIDE SEQUENCE [LARGE SCALE GENOMIC DNA]</scope>
    <source>
        <strain evidence="1 2">NRRL 3414</strain>
    </source>
</reference>
<evidence type="ECO:0000313" key="2">
    <source>
        <dbReference type="Proteomes" id="UP000037432"/>
    </source>
</evidence>
<dbReference type="EMBL" id="LFNT01000017">
    <property type="protein sequence ID" value="KMS73791.1"/>
    <property type="molecule type" value="Genomic_DNA"/>
</dbReference>
<proteinExistence type="predicted"/>
<name>A0A0J7ZCF9_STRVR</name>
<evidence type="ECO:0000313" key="1">
    <source>
        <dbReference type="EMBL" id="KMS73791.1"/>
    </source>
</evidence>
<gene>
    <name evidence="1" type="ORF">ACM01_17325</name>
</gene>
<comment type="caution">
    <text evidence="1">The sequence shown here is derived from an EMBL/GenBank/DDBJ whole genome shotgun (WGS) entry which is preliminary data.</text>
</comment>